<gene>
    <name evidence="3" type="ORF">IW967_02760</name>
</gene>
<evidence type="ECO:0000313" key="4">
    <source>
        <dbReference type="Proteomes" id="UP000642910"/>
    </source>
</evidence>
<dbReference type="SUPFAM" id="SSF89447">
    <property type="entry name" value="AbrB/MazE/MraZ-like"/>
    <property type="match status" value="1"/>
</dbReference>
<dbReference type="Gene3D" id="2.10.260.10">
    <property type="match status" value="1"/>
</dbReference>
<organism evidence="3 4">
    <name type="scientific">Alicyclobacillus mali</name>
    <name type="common">ex Roth et al. 2021</name>
    <dbReference type="NCBI Taxonomy" id="1123961"/>
    <lineage>
        <taxon>Bacteria</taxon>
        <taxon>Bacillati</taxon>
        <taxon>Bacillota</taxon>
        <taxon>Bacilli</taxon>
        <taxon>Bacillales</taxon>
        <taxon>Alicyclobacillaceae</taxon>
        <taxon>Alicyclobacillus</taxon>
    </lineage>
</organism>
<accession>A0ABS0F0I8</accession>
<dbReference type="NCBIfam" id="TIGR01439">
    <property type="entry name" value="lp_hng_hel_AbrB"/>
    <property type="match status" value="1"/>
</dbReference>
<dbReference type="RefSeq" id="WP_008340689.1">
    <property type="nucleotide sequence ID" value="NZ_JADPKZ010000028.1"/>
</dbReference>
<comment type="caution">
    <text evidence="3">The sequence shown here is derived from an EMBL/GenBank/DDBJ whole genome shotgun (WGS) entry which is preliminary data.</text>
</comment>
<evidence type="ECO:0000256" key="1">
    <source>
        <dbReference type="PROSITE-ProRule" id="PRU01076"/>
    </source>
</evidence>
<dbReference type="EMBL" id="JADPKZ010000028">
    <property type="protein sequence ID" value="MBF8376794.1"/>
    <property type="molecule type" value="Genomic_DNA"/>
</dbReference>
<evidence type="ECO:0000313" key="3">
    <source>
        <dbReference type="EMBL" id="MBF8376794.1"/>
    </source>
</evidence>
<feature type="domain" description="SpoVT-AbrB" evidence="2">
    <location>
        <begin position="2"/>
        <end position="47"/>
    </location>
</feature>
<dbReference type="Pfam" id="PF04014">
    <property type="entry name" value="MazE_antitoxin"/>
    <property type="match status" value="1"/>
</dbReference>
<proteinExistence type="predicted"/>
<reference evidence="3 4" key="1">
    <citation type="submission" date="2020-11" db="EMBL/GenBank/DDBJ databases">
        <title>Genomic insight of Alicyclobacillus mali FL 18 reveals a new arsenic-resistant strain, with potential in environmental biotechnology.</title>
        <authorList>
            <person name="Fiorentino G."/>
            <person name="Gallo G."/>
            <person name="Aulitto M."/>
        </authorList>
    </citation>
    <scope>NUCLEOTIDE SEQUENCE [LARGE SCALE GENOMIC DNA]</scope>
    <source>
        <strain evidence="3 4">FL 18</strain>
    </source>
</reference>
<dbReference type="SMART" id="SM00966">
    <property type="entry name" value="SpoVT_AbrB"/>
    <property type="match status" value="1"/>
</dbReference>
<dbReference type="InterPro" id="IPR007159">
    <property type="entry name" value="SpoVT-AbrB_dom"/>
</dbReference>
<name>A0ABS0F0I8_9BACL</name>
<keyword evidence="1 3" id="KW-0238">DNA-binding</keyword>
<keyword evidence="4" id="KW-1185">Reference proteome</keyword>
<evidence type="ECO:0000259" key="2">
    <source>
        <dbReference type="PROSITE" id="PS51740"/>
    </source>
</evidence>
<dbReference type="Proteomes" id="UP000642910">
    <property type="component" value="Unassembled WGS sequence"/>
</dbReference>
<sequence length="90" mass="9680">MTAFSTLSRKGQTVIPAEIRRLLGAEPGDHIVFEVVDGEVRLRVAKRKSLRSLLGSLPGTGPEDISVIRKAAYASKAREKYLNGDASAGE</sequence>
<protein>
    <submittedName>
        <fullName evidence="3">AbrB/MazE/SpoVT family DNA-binding domain-containing protein</fullName>
    </submittedName>
</protein>
<dbReference type="PROSITE" id="PS51740">
    <property type="entry name" value="SPOVT_ABRB"/>
    <property type="match status" value="1"/>
</dbReference>
<dbReference type="InterPro" id="IPR037914">
    <property type="entry name" value="SpoVT-AbrB_sf"/>
</dbReference>
<dbReference type="GO" id="GO:0003677">
    <property type="term" value="F:DNA binding"/>
    <property type="evidence" value="ECO:0007669"/>
    <property type="project" value="UniProtKB-KW"/>
</dbReference>